<dbReference type="SUPFAM" id="SSF52540">
    <property type="entry name" value="P-loop containing nucleoside triphosphate hydrolases"/>
    <property type="match status" value="1"/>
</dbReference>
<dbReference type="GO" id="GO:0044423">
    <property type="term" value="C:virion component"/>
    <property type="evidence" value="ECO:0007669"/>
    <property type="project" value="UniProtKB-KW"/>
</dbReference>
<dbReference type="InterPro" id="IPR027417">
    <property type="entry name" value="P-loop_NTPase"/>
</dbReference>
<keyword evidence="14" id="KW-1185">Reference proteome</keyword>
<keyword evidence="7" id="KW-0805">Transcription regulation</keyword>
<keyword evidence="3" id="KW-1188">Viral release from host cell</keyword>
<dbReference type="GO" id="GO:0003677">
    <property type="term" value="F:DNA binding"/>
    <property type="evidence" value="ECO:0007669"/>
    <property type="project" value="UniProtKB-KW"/>
</dbReference>
<accession>A0A7L9DIP3</accession>
<reference evidence="13" key="1">
    <citation type="journal article" date="2020" name="Viruses">
        <title>Molecular Characterisation of a Novel and Highly Divergent Passerine Adenovirus 1.</title>
        <authorList>
            <person name="Athukorala A."/>
            <person name="Forwood J.K."/>
            <person name="Phalen D.N."/>
            <person name="Sarker S."/>
        </authorList>
    </citation>
    <scope>NUCLEOTIDE SEQUENCE</scope>
    <source>
        <strain evidence="13">AU2787</strain>
    </source>
</reference>
<dbReference type="EMBL" id="MT674683">
    <property type="protein sequence ID" value="QOJ53939.1"/>
    <property type="molecule type" value="Genomic_DNA"/>
</dbReference>
<evidence type="ECO:0000256" key="4">
    <source>
        <dbReference type="ARBA" id="ARBA00022741"/>
    </source>
</evidence>
<evidence type="ECO:0000256" key="11">
    <source>
        <dbReference type="ARBA" id="ARBA00023219"/>
    </source>
</evidence>
<protein>
    <submittedName>
        <fullName evidence="13">IVa2</fullName>
    </submittedName>
</protein>
<evidence type="ECO:0000256" key="9">
    <source>
        <dbReference type="ARBA" id="ARBA00023159"/>
    </source>
</evidence>
<evidence type="ECO:0000256" key="12">
    <source>
        <dbReference type="SAM" id="MobiDB-lite"/>
    </source>
</evidence>
<keyword evidence="6" id="KW-0946">Virion</keyword>
<evidence type="ECO:0000256" key="1">
    <source>
        <dbReference type="ARBA" id="ARBA00022553"/>
    </source>
</evidence>
<evidence type="ECO:0000256" key="10">
    <source>
        <dbReference type="ARBA" id="ARBA00023163"/>
    </source>
</evidence>
<evidence type="ECO:0000313" key="14">
    <source>
        <dbReference type="Proteomes" id="UP001230876"/>
    </source>
</evidence>
<keyword evidence="10" id="KW-0804">Transcription</keyword>
<evidence type="ECO:0000256" key="2">
    <source>
        <dbReference type="ARBA" id="ARBA00022562"/>
    </source>
</evidence>
<keyword evidence="4" id="KW-0547">Nucleotide-binding</keyword>
<dbReference type="GO" id="GO:0005524">
    <property type="term" value="F:ATP binding"/>
    <property type="evidence" value="ECO:0007669"/>
    <property type="project" value="UniProtKB-KW"/>
</dbReference>
<keyword evidence="2" id="KW-1048">Host nucleus</keyword>
<evidence type="ECO:0000256" key="7">
    <source>
        <dbReference type="ARBA" id="ARBA00023015"/>
    </source>
</evidence>
<feature type="compositionally biased region" description="Basic and acidic residues" evidence="12">
    <location>
        <begin position="25"/>
        <end position="45"/>
    </location>
</feature>
<dbReference type="Pfam" id="PF02456">
    <property type="entry name" value="Adeno_IVa2"/>
    <property type="match status" value="1"/>
</dbReference>
<name>A0A7L9DIP3_9ADEN</name>
<evidence type="ECO:0000256" key="3">
    <source>
        <dbReference type="ARBA" id="ARBA00022612"/>
    </source>
</evidence>
<feature type="region of interest" description="Disordered" evidence="12">
    <location>
        <begin position="1"/>
        <end position="104"/>
    </location>
</feature>
<keyword evidence="5" id="KW-0067">ATP-binding</keyword>
<keyword evidence="11" id="KW-0231">Viral genome packaging</keyword>
<dbReference type="InterPro" id="IPR003389">
    <property type="entry name" value="Adeno_IVa2"/>
</dbReference>
<dbReference type="GO" id="GO:0019073">
    <property type="term" value="P:viral DNA genome packaging"/>
    <property type="evidence" value="ECO:0007669"/>
    <property type="project" value="InterPro"/>
</dbReference>
<evidence type="ECO:0000313" key="13">
    <source>
        <dbReference type="EMBL" id="QOJ53939.1"/>
    </source>
</evidence>
<feature type="compositionally biased region" description="Low complexity" evidence="12">
    <location>
        <begin position="64"/>
        <end position="85"/>
    </location>
</feature>
<sequence length="462" mass="52223">MERNEIGAHETTERGQRVQNQQEIHQTDDDSRGRQKRPHDAERSPAEQNPGTVEKPATQKRNRSPSQSPVRQRRPNVPVRRSSPVAEGRGERRTSNPSGENGPLFMTYVHEAVSWAQKADPQNLTITKAPFPNSTEEIYRLLRNDGLRNAIKSHLQRYTEAYVAVKPKLTGAGKVKSINDGLQPFIAVVYGPTGSGKSQFLRNVISSALIQPAAETVFLITPDEGMLPNEEIAAWRAQCVEGLYAVEKKSLNRLVPQFILLTYEKATSDENLSIDNPNNVFAKAASKGSVCIIMDECMNKLSCGKAVSAFFHALPSKIYGRYPKCVGYTLLVVLHNMCPRQDRGNVKDLRIQSKCHIISPQLDPGQIGRFIKTYSFGLPKSMIPVLLDIIDSIRQKSKYSWIIYNNCPSVEALRWLYYTPEEQLNPIYVNLQMLYFQTCKELRNLASLRHSHKLYNSKIKKQ</sequence>
<evidence type="ECO:0000256" key="6">
    <source>
        <dbReference type="ARBA" id="ARBA00022844"/>
    </source>
</evidence>
<keyword evidence="1" id="KW-0597">Phosphoprotein</keyword>
<proteinExistence type="predicted"/>
<evidence type="ECO:0000256" key="5">
    <source>
        <dbReference type="ARBA" id="ARBA00022840"/>
    </source>
</evidence>
<feature type="compositionally biased region" description="Basic and acidic residues" evidence="12">
    <location>
        <begin position="1"/>
        <end position="16"/>
    </location>
</feature>
<evidence type="ECO:0000256" key="8">
    <source>
        <dbReference type="ARBA" id="ARBA00023125"/>
    </source>
</evidence>
<dbReference type="Proteomes" id="UP001230876">
    <property type="component" value="Segment"/>
</dbReference>
<organism evidence="13 14">
    <name type="scientific">Passerine adenovirus 1</name>
    <dbReference type="NCBI Taxonomy" id="2779174"/>
    <lineage>
        <taxon>Viruses</taxon>
        <taxon>Varidnaviria</taxon>
        <taxon>Bamfordvirae</taxon>
        <taxon>Preplasmiviricota</taxon>
        <taxon>Polisuviricotina</taxon>
        <taxon>Pharingeaviricetes</taxon>
        <taxon>Rowavirales</taxon>
        <taxon>Adenoviridae</taxon>
        <taxon>Barthadenovirus</taxon>
    </lineage>
</organism>
<keyword evidence="9" id="KW-0010">Activator</keyword>
<keyword evidence="8" id="KW-0238">DNA-binding</keyword>